<comment type="caution">
    <text evidence="2">The sequence shown here is derived from an EMBL/GenBank/DDBJ whole genome shotgun (WGS) entry which is preliminary data.</text>
</comment>
<proteinExistence type="predicted"/>
<reference evidence="2" key="1">
    <citation type="journal article" date="2020" name="Stud. Mycol.">
        <title>101 Dothideomycetes genomes: a test case for predicting lifestyles and emergence of pathogens.</title>
        <authorList>
            <person name="Haridas S."/>
            <person name="Albert R."/>
            <person name="Binder M."/>
            <person name="Bloem J."/>
            <person name="Labutti K."/>
            <person name="Salamov A."/>
            <person name="Andreopoulos B."/>
            <person name="Baker S."/>
            <person name="Barry K."/>
            <person name="Bills G."/>
            <person name="Bluhm B."/>
            <person name="Cannon C."/>
            <person name="Castanera R."/>
            <person name="Culley D."/>
            <person name="Daum C."/>
            <person name="Ezra D."/>
            <person name="Gonzalez J."/>
            <person name="Henrissat B."/>
            <person name="Kuo A."/>
            <person name="Liang C."/>
            <person name="Lipzen A."/>
            <person name="Lutzoni F."/>
            <person name="Magnuson J."/>
            <person name="Mondo S."/>
            <person name="Nolan M."/>
            <person name="Ohm R."/>
            <person name="Pangilinan J."/>
            <person name="Park H.-J."/>
            <person name="Ramirez L."/>
            <person name="Alfaro M."/>
            <person name="Sun H."/>
            <person name="Tritt A."/>
            <person name="Yoshinaga Y."/>
            <person name="Zwiers L.-H."/>
            <person name="Turgeon B."/>
            <person name="Goodwin S."/>
            <person name="Spatafora J."/>
            <person name="Crous P."/>
            <person name="Grigoriev I."/>
        </authorList>
    </citation>
    <scope>NUCLEOTIDE SEQUENCE</scope>
    <source>
        <strain evidence="2">CBS 260.36</strain>
    </source>
</reference>
<feature type="region of interest" description="Disordered" evidence="1">
    <location>
        <begin position="86"/>
        <end position="145"/>
    </location>
</feature>
<gene>
    <name evidence="2" type="ORF">K461DRAFT_267472</name>
</gene>
<evidence type="ECO:0000313" key="2">
    <source>
        <dbReference type="EMBL" id="KAF2154464.1"/>
    </source>
</evidence>
<evidence type="ECO:0000256" key="1">
    <source>
        <dbReference type="SAM" id="MobiDB-lite"/>
    </source>
</evidence>
<keyword evidence="3" id="KW-1185">Reference proteome</keyword>
<accession>A0A9P4J457</accession>
<feature type="compositionally biased region" description="Polar residues" evidence="1">
    <location>
        <begin position="103"/>
        <end position="120"/>
    </location>
</feature>
<evidence type="ECO:0000313" key="3">
    <source>
        <dbReference type="Proteomes" id="UP000799439"/>
    </source>
</evidence>
<feature type="compositionally biased region" description="Low complexity" evidence="1">
    <location>
        <begin position="91"/>
        <end position="101"/>
    </location>
</feature>
<dbReference type="Proteomes" id="UP000799439">
    <property type="component" value="Unassembled WGS sequence"/>
</dbReference>
<protein>
    <submittedName>
        <fullName evidence="2">Uncharacterized protein</fullName>
    </submittedName>
</protein>
<feature type="compositionally biased region" description="Low complexity" evidence="1">
    <location>
        <begin position="126"/>
        <end position="145"/>
    </location>
</feature>
<sequence>MTPYVFAVKAAVKESKDLCMFYNARPRVSSLIATVNQLVSQGPEKLELYYNLECENSLGSTTKKANLELENDLKVKNKLEFNDSLDELEKGSSSSSSLKTTSNHHPSSTSKAGASNTVSIFSRPATSSTTTHGQTTIPSTAHPTTTSTITTLATFSTTSPTTTTTTTITTTSTPPIFVLFFQSLDSSNHYRGLVADLHKSI</sequence>
<dbReference type="AlphaFoldDB" id="A0A9P4J457"/>
<dbReference type="EMBL" id="ML996084">
    <property type="protein sequence ID" value="KAF2154464.1"/>
    <property type="molecule type" value="Genomic_DNA"/>
</dbReference>
<organism evidence="2 3">
    <name type="scientific">Myriangium duriaei CBS 260.36</name>
    <dbReference type="NCBI Taxonomy" id="1168546"/>
    <lineage>
        <taxon>Eukaryota</taxon>
        <taxon>Fungi</taxon>
        <taxon>Dikarya</taxon>
        <taxon>Ascomycota</taxon>
        <taxon>Pezizomycotina</taxon>
        <taxon>Dothideomycetes</taxon>
        <taxon>Dothideomycetidae</taxon>
        <taxon>Myriangiales</taxon>
        <taxon>Myriangiaceae</taxon>
        <taxon>Myriangium</taxon>
    </lineage>
</organism>
<name>A0A9P4J457_9PEZI</name>